<reference evidence="1" key="1">
    <citation type="submission" date="2021-10" db="EMBL/GenBank/DDBJ databases">
        <title>Melipona bicolor Genome sequencing and assembly.</title>
        <authorList>
            <person name="Araujo N.S."/>
            <person name="Arias M.C."/>
        </authorList>
    </citation>
    <scope>NUCLEOTIDE SEQUENCE</scope>
    <source>
        <strain evidence="1">USP_2M_L1-L4_2017</strain>
        <tissue evidence="1">Whole body</tissue>
    </source>
</reference>
<organism evidence="1 2">
    <name type="scientific">Melipona bicolor</name>
    <dbReference type="NCBI Taxonomy" id="60889"/>
    <lineage>
        <taxon>Eukaryota</taxon>
        <taxon>Metazoa</taxon>
        <taxon>Ecdysozoa</taxon>
        <taxon>Arthropoda</taxon>
        <taxon>Hexapoda</taxon>
        <taxon>Insecta</taxon>
        <taxon>Pterygota</taxon>
        <taxon>Neoptera</taxon>
        <taxon>Endopterygota</taxon>
        <taxon>Hymenoptera</taxon>
        <taxon>Apocrita</taxon>
        <taxon>Aculeata</taxon>
        <taxon>Apoidea</taxon>
        <taxon>Anthophila</taxon>
        <taxon>Apidae</taxon>
        <taxon>Melipona</taxon>
    </lineage>
</organism>
<name>A0AA40G9G5_9HYME</name>
<dbReference type="Proteomes" id="UP001177670">
    <property type="component" value="Unassembled WGS sequence"/>
</dbReference>
<protein>
    <submittedName>
        <fullName evidence="1">Uncharacterized protein</fullName>
    </submittedName>
</protein>
<evidence type="ECO:0000313" key="2">
    <source>
        <dbReference type="Proteomes" id="UP001177670"/>
    </source>
</evidence>
<gene>
    <name evidence="1" type="ORF">K0M31_014514</name>
</gene>
<sequence length="92" mass="10623">ARSPQFSGENHFSFLSCFCQARGEPPWNSEIRAAVQHMRIDLAETASAFSRMIEARERFRDRASFQKPARADVPRAYVQAFFVCQPNRAQRD</sequence>
<dbReference type="AlphaFoldDB" id="A0AA40G9G5"/>
<evidence type="ECO:0000313" key="1">
    <source>
        <dbReference type="EMBL" id="KAK1133160.1"/>
    </source>
</evidence>
<comment type="caution">
    <text evidence="1">The sequence shown here is derived from an EMBL/GenBank/DDBJ whole genome shotgun (WGS) entry which is preliminary data.</text>
</comment>
<proteinExistence type="predicted"/>
<feature type="non-terminal residue" evidence="1">
    <location>
        <position position="1"/>
    </location>
</feature>
<dbReference type="EMBL" id="JAHYIQ010000004">
    <property type="protein sequence ID" value="KAK1133160.1"/>
    <property type="molecule type" value="Genomic_DNA"/>
</dbReference>
<keyword evidence="2" id="KW-1185">Reference proteome</keyword>
<accession>A0AA40G9G5</accession>